<evidence type="ECO:0000313" key="2">
    <source>
        <dbReference type="EMBL" id="MTV31786.1"/>
    </source>
</evidence>
<sequence>MSIIKVFSEKLVAIVGVVRTSTRLRALHVRLDLKQSVGELFATARAGLRIDALDRASDAATAEAAYISEGRVMTVMSENARRSVGRYNMPAVWAILPALAKKEPRTGDKSPDRAPRGAPSDDEILKKLKDARALFTYRMRIAWGAYYKCTGATGMADHAFYWAGLSEEVVKGTMERGSVLQSREEELCEPDLLHRTDRPLRKHWLKNGDDESLFIRALELTDAIIQINKAICVYEDLVSGQRWIKRTLRKAKFPGDHTASKALFCDEETQTANSTSFVDKMNIALYTGVNPAFVWPDTINLGDKDPEIELFHGATLVAELAAGRRLKANTAAMRPLMSELLSMYRDLQTQPERISAKTKALMSVDIMLRSVVHSSQLPEIFKAILEREGVISITPMAGMGPRPLSSLNAAGYPHIYADVDRDANGIGLSGVQNGDDIYWARGFWRV</sequence>
<comment type="caution">
    <text evidence="2">The sequence shown here is derived from an EMBL/GenBank/DDBJ whole genome shotgun (WGS) entry which is preliminary data.</text>
</comment>
<dbReference type="AlphaFoldDB" id="A0A6N8DPK5"/>
<accession>A0A6N8DPK5</accession>
<feature type="compositionally biased region" description="Basic and acidic residues" evidence="1">
    <location>
        <begin position="103"/>
        <end position="115"/>
    </location>
</feature>
<dbReference type="Proteomes" id="UP000439113">
    <property type="component" value="Unassembled WGS sequence"/>
</dbReference>
<gene>
    <name evidence="2" type="ORF">GJ654_12395</name>
</gene>
<feature type="region of interest" description="Disordered" evidence="1">
    <location>
        <begin position="103"/>
        <end position="122"/>
    </location>
</feature>
<evidence type="ECO:0000256" key="1">
    <source>
        <dbReference type="SAM" id="MobiDB-lite"/>
    </source>
</evidence>
<dbReference type="RefSeq" id="WP_155446461.1">
    <property type="nucleotide sequence ID" value="NZ_JAOQNR010000012.1"/>
</dbReference>
<proteinExistence type="predicted"/>
<name>A0A6N8DPK5_RHOAC</name>
<reference evidence="2 3" key="1">
    <citation type="submission" date="2019-11" db="EMBL/GenBank/DDBJ databases">
        <title>Whole-genome sequence of a Rhodoblastus acidophilus DSM 142.</title>
        <authorList>
            <person name="Kyndt J.A."/>
            <person name="Meyer T.E."/>
        </authorList>
    </citation>
    <scope>NUCLEOTIDE SEQUENCE [LARGE SCALE GENOMIC DNA]</scope>
    <source>
        <strain evidence="2 3">DSM 142</strain>
    </source>
</reference>
<protein>
    <submittedName>
        <fullName evidence="2">Uncharacterized protein</fullName>
    </submittedName>
</protein>
<organism evidence="2 3">
    <name type="scientific">Rhodoblastus acidophilus</name>
    <name type="common">Rhodopseudomonas acidophila</name>
    <dbReference type="NCBI Taxonomy" id="1074"/>
    <lineage>
        <taxon>Bacteria</taxon>
        <taxon>Pseudomonadati</taxon>
        <taxon>Pseudomonadota</taxon>
        <taxon>Alphaproteobacteria</taxon>
        <taxon>Hyphomicrobiales</taxon>
        <taxon>Rhodoblastaceae</taxon>
        <taxon>Rhodoblastus</taxon>
    </lineage>
</organism>
<evidence type="ECO:0000313" key="3">
    <source>
        <dbReference type="Proteomes" id="UP000439113"/>
    </source>
</evidence>
<dbReference type="EMBL" id="WNKS01000010">
    <property type="protein sequence ID" value="MTV31786.1"/>
    <property type="molecule type" value="Genomic_DNA"/>
</dbReference>